<evidence type="ECO:0000256" key="10">
    <source>
        <dbReference type="ARBA" id="ARBA00031323"/>
    </source>
</evidence>
<dbReference type="AlphaFoldDB" id="A0A2A2DGK8"/>
<keyword evidence="13" id="KW-1185">Reference proteome</keyword>
<sequence length="384" mass="41374">MVARLAPDGTLTAGWRPVFEALPRAGFLPDVIWQHHVPTGNVTAVDRTRDPRRWQAAADSGDPLVTQWDDGEHHGLAQGRVASSSASAPSVVAAMLTDLDVHPGQRVLEVGTGTGWNAGLLARRLGAGAVTTIEVDQALADAARTALERQGLGAVTVVCGDGFQGHAAKAPYDRVIATCGVRTVPAAWLEQCRPGGRIVVPWGTRFTRTEATVALTVAGDGRSASGPFTSLVQFMSLRAQRQDLPAYADYVTDESREKAEQGTTVLTLGAALAGEWDISRFVLGLLVPDCVVVFDARQEGRQPVWLCGLGEDRSWACVLFREDGKPSTVYQYGSRRLWDETETAHAWWHEQDRPGLGRLGLTVDDHGQHIWVDTPDHAALSNPA</sequence>
<dbReference type="InterPro" id="IPR029063">
    <property type="entry name" value="SAM-dependent_MTases_sf"/>
</dbReference>
<evidence type="ECO:0000256" key="6">
    <source>
        <dbReference type="ARBA" id="ARBA00022603"/>
    </source>
</evidence>
<evidence type="ECO:0000256" key="1">
    <source>
        <dbReference type="ARBA" id="ARBA00004496"/>
    </source>
</evidence>
<evidence type="ECO:0000256" key="7">
    <source>
        <dbReference type="ARBA" id="ARBA00022679"/>
    </source>
</evidence>
<gene>
    <name evidence="12" type="ORF">CK936_01340</name>
</gene>
<dbReference type="Pfam" id="PF01135">
    <property type="entry name" value="PCMT"/>
    <property type="match status" value="1"/>
</dbReference>
<evidence type="ECO:0000256" key="2">
    <source>
        <dbReference type="ARBA" id="ARBA00005369"/>
    </source>
</evidence>
<dbReference type="PANTHER" id="PTHR11579">
    <property type="entry name" value="PROTEIN-L-ISOASPARTATE O-METHYLTRANSFERASE"/>
    <property type="match status" value="1"/>
</dbReference>
<organism evidence="12 13">
    <name type="scientific">Streptomyces albireticuli</name>
    <dbReference type="NCBI Taxonomy" id="1940"/>
    <lineage>
        <taxon>Bacteria</taxon>
        <taxon>Bacillati</taxon>
        <taxon>Actinomycetota</taxon>
        <taxon>Actinomycetes</taxon>
        <taxon>Kitasatosporales</taxon>
        <taxon>Streptomycetaceae</taxon>
        <taxon>Streptomyces</taxon>
    </lineage>
</organism>
<dbReference type="SUPFAM" id="SSF53335">
    <property type="entry name" value="S-adenosyl-L-methionine-dependent methyltransferases"/>
    <property type="match status" value="1"/>
</dbReference>
<dbReference type="EMBL" id="NSJV01000029">
    <property type="protein sequence ID" value="PAU50674.1"/>
    <property type="molecule type" value="Genomic_DNA"/>
</dbReference>
<protein>
    <recommendedName>
        <fullName evidence="4">Protein-L-isoaspartate O-methyltransferase</fullName>
        <ecNumber evidence="3">2.1.1.77</ecNumber>
    </recommendedName>
    <alternativeName>
        <fullName evidence="11">L-isoaspartyl protein carboxyl methyltransferase</fullName>
    </alternativeName>
    <alternativeName>
        <fullName evidence="9">Protein L-isoaspartyl methyltransferase</fullName>
    </alternativeName>
    <alternativeName>
        <fullName evidence="10">Protein-beta-aspartate methyltransferase</fullName>
    </alternativeName>
</protein>
<reference evidence="12 13" key="1">
    <citation type="submission" date="2017-08" db="EMBL/GenBank/DDBJ databases">
        <title>Genome sequence of Streptomyces albireticuli NRRL B-1670.</title>
        <authorList>
            <person name="Graham D.E."/>
            <person name="Mahan K.M."/>
            <person name="Klingeman D.M."/>
            <person name="Hettich R.L."/>
            <person name="Parry R.J."/>
            <person name="Spain J.C."/>
        </authorList>
    </citation>
    <scope>NUCLEOTIDE SEQUENCE [LARGE SCALE GENOMIC DNA]</scope>
    <source>
        <strain evidence="12 13">NRRL B-1670</strain>
    </source>
</reference>
<dbReference type="InterPro" id="IPR000682">
    <property type="entry name" value="PCMT"/>
</dbReference>
<evidence type="ECO:0000256" key="9">
    <source>
        <dbReference type="ARBA" id="ARBA00030757"/>
    </source>
</evidence>
<comment type="subcellular location">
    <subcellularLocation>
        <location evidence="1">Cytoplasm</location>
    </subcellularLocation>
</comment>
<keyword evidence="6 12" id="KW-0489">Methyltransferase</keyword>
<accession>A0A2A2DGK8</accession>
<evidence type="ECO:0000256" key="3">
    <source>
        <dbReference type="ARBA" id="ARBA00011890"/>
    </source>
</evidence>
<comment type="similarity">
    <text evidence="2">Belongs to the methyltransferase superfamily. L-isoaspartyl/D-aspartyl protein methyltransferase family.</text>
</comment>
<dbReference type="GO" id="GO:0005737">
    <property type="term" value="C:cytoplasm"/>
    <property type="evidence" value="ECO:0007669"/>
    <property type="project" value="UniProtKB-SubCell"/>
</dbReference>
<evidence type="ECO:0000313" key="12">
    <source>
        <dbReference type="EMBL" id="PAU50674.1"/>
    </source>
</evidence>
<comment type="caution">
    <text evidence="12">The sequence shown here is derived from an EMBL/GenBank/DDBJ whole genome shotgun (WGS) entry which is preliminary data.</text>
</comment>
<keyword evidence="5" id="KW-0963">Cytoplasm</keyword>
<dbReference type="EC" id="2.1.1.77" evidence="3"/>
<evidence type="ECO:0000256" key="11">
    <source>
        <dbReference type="ARBA" id="ARBA00031350"/>
    </source>
</evidence>
<dbReference type="GO" id="GO:0032259">
    <property type="term" value="P:methylation"/>
    <property type="evidence" value="ECO:0007669"/>
    <property type="project" value="UniProtKB-KW"/>
</dbReference>
<dbReference type="GO" id="GO:0004719">
    <property type="term" value="F:protein-L-isoaspartate (D-aspartate) O-methyltransferase activity"/>
    <property type="evidence" value="ECO:0007669"/>
    <property type="project" value="UniProtKB-EC"/>
</dbReference>
<dbReference type="PANTHER" id="PTHR11579:SF0">
    <property type="entry name" value="PROTEIN-L-ISOASPARTATE(D-ASPARTATE) O-METHYLTRANSFERASE"/>
    <property type="match status" value="1"/>
</dbReference>
<evidence type="ECO:0000256" key="5">
    <source>
        <dbReference type="ARBA" id="ARBA00022490"/>
    </source>
</evidence>
<dbReference type="CDD" id="cd02440">
    <property type="entry name" value="AdoMet_MTases"/>
    <property type="match status" value="1"/>
</dbReference>
<keyword evidence="7 12" id="KW-0808">Transferase</keyword>
<evidence type="ECO:0000256" key="8">
    <source>
        <dbReference type="ARBA" id="ARBA00022691"/>
    </source>
</evidence>
<proteinExistence type="inferred from homology"/>
<evidence type="ECO:0000256" key="4">
    <source>
        <dbReference type="ARBA" id="ARBA00013346"/>
    </source>
</evidence>
<keyword evidence="8" id="KW-0949">S-adenosyl-L-methionine</keyword>
<name>A0A2A2DGK8_9ACTN</name>
<evidence type="ECO:0000313" key="13">
    <source>
        <dbReference type="Proteomes" id="UP000218944"/>
    </source>
</evidence>
<dbReference type="Gene3D" id="3.40.50.150">
    <property type="entry name" value="Vaccinia Virus protein VP39"/>
    <property type="match status" value="1"/>
</dbReference>
<dbReference type="Proteomes" id="UP000218944">
    <property type="component" value="Unassembled WGS sequence"/>
</dbReference>